<feature type="non-terminal residue" evidence="1">
    <location>
        <position position="1"/>
    </location>
</feature>
<dbReference type="Proteomes" id="UP001066276">
    <property type="component" value="Chromosome 3_2"/>
</dbReference>
<keyword evidence="2" id="KW-1185">Reference proteome</keyword>
<accession>A0AAV7TQU8</accession>
<evidence type="ECO:0000313" key="1">
    <source>
        <dbReference type="EMBL" id="KAJ1178846.1"/>
    </source>
</evidence>
<comment type="caution">
    <text evidence="1">The sequence shown here is derived from an EMBL/GenBank/DDBJ whole genome shotgun (WGS) entry which is preliminary data.</text>
</comment>
<feature type="non-terminal residue" evidence="1">
    <location>
        <position position="73"/>
    </location>
</feature>
<dbReference type="AlphaFoldDB" id="A0AAV7TQU8"/>
<evidence type="ECO:0000313" key="2">
    <source>
        <dbReference type="Proteomes" id="UP001066276"/>
    </source>
</evidence>
<protein>
    <submittedName>
        <fullName evidence="1">Uncharacterized protein</fullName>
    </submittedName>
</protein>
<proteinExistence type="predicted"/>
<gene>
    <name evidence="1" type="ORF">NDU88_004088</name>
</gene>
<organism evidence="1 2">
    <name type="scientific">Pleurodeles waltl</name>
    <name type="common">Iberian ribbed newt</name>
    <dbReference type="NCBI Taxonomy" id="8319"/>
    <lineage>
        <taxon>Eukaryota</taxon>
        <taxon>Metazoa</taxon>
        <taxon>Chordata</taxon>
        <taxon>Craniata</taxon>
        <taxon>Vertebrata</taxon>
        <taxon>Euteleostomi</taxon>
        <taxon>Amphibia</taxon>
        <taxon>Batrachia</taxon>
        <taxon>Caudata</taxon>
        <taxon>Salamandroidea</taxon>
        <taxon>Salamandridae</taxon>
        <taxon>Pleurodelinae</taxon>
        <taxon>Pleurodeles</taxon>
    </lineage>
</organism>
<sequence length="73" mass="8347">NKRTGEFCCPEQGFHSSLQMTGSRLASQEHLRCLLRLSKELSEMANVKERAHVDSSVKIIRRSASNERFLGRQ</sequence>
<name>A0AAV7TQU8_PLEWA</name>
<dbReference type="EMBL" id="JANPWB010000006">
    <property type="protein sequence ID" value="KAJ1178846.1"/>
    <property type="molecule type" value="Genomic_DNA"/>
</dbReference>
<reference evidence="1" key="1">
    <citation type="journal article" date="2022" name="bioRxiv">
        <title>Sequencing and chromosome-scale assembly of the giantPleurodeles waltlgenome.</title>
        <authorList>
            <person name="Brown T."/>
            <person name="Elewa A."/>
            <person name="Iarovenko S."/>
            <person name="Subramanian E."/>
            <person name="Araus A.J."/>
            <person name="Petzold A."/>
            <person name="Susuki M."/>
            <person name="Suzuki K.-i.T."/>
            <person name="Hayashi T."/>
            <person name="Toyoda A."/>
            <person name="Oliveira C."/>
            <person name="Osipova E."/>
            <person name="Leigh N.D."/>
            <person name="Simon A."/>
            <person name="Yun M.H."/>
        </authorList>
    </citation>
    <scope>NUCLEOTIDE SEQUENCE</scope>
    <source>
        <strain evidence="1">20211129_DDA</strain>
        <tissue evidence="1">Liver</tissue>
    </source>
</reference>